<comment type="similarity">
    <text evidence="2 4">Belongs to the AB hydrolase superfamily. Lipase family.</text>
</comment>
<dbReference type="OrthoDB" id="199913at2759"/>
<evidence type="ECO:0000256" key="1">
    <source>
        <dbReference type="ARBA" id="ARBA00004613"/>
    </source>
</evidence>
<evidence type="ECO:0000256" key="3">
    <source>
        <dbReference type="ARBA" id="ARBA00022525"/>
    </source>
</evidence>
<dbReference type="Gene3D" id="3.40.50.1820">
    <property type="entry name" value="alpha/beta hydrolase"/>
    <property type="match status" value="1"/>
</dbReference>
<keyword evidence="3" id="KW-0964">Secreted</keyword>
<dbReference type="GO" id="GO:0016042">
    <property type="term" value="P:lipid catabolic process"/>
    <property type="evidence" value="ECO:0007669"/>
    <property type="project" value="TreeGrafter"/>
</dbReference>
<reference evidence="7" key="1">
    <citation type="submission" date="2017-10" db="EMBL/GenBank/DDBJ databases">
        <title>Transcriptome Assembly of Sugarcane Aphid Adults.</title>
        <authorList>
            <person name="Scully E.D."/>
            <person name="Palmer N.A."/>
            <person name="Geib S.M."/>
            <person name="Sarath G."/>
            <person name="Sattler S.E."/>
        </authorList>
    </citation>
    <scope>NUCLEOTIDE SEQUENCE</scope>
    <source>
        <tissue evidence="7">Whole body</tissue>
    </source>
</reference>
<comment type="subcellular location">
    <subcellularLocation>
        <location evidence="1">Secreted</location>
    </subcellularLocation>
</comment>
<feature type="domain" description="Lipase" evidence="6">
    <location>
        <begin position="49"/>
        <end position="324"/>
    </location>
</feature>
<dbReference type="CDD" id="cd00707">
    <property type="entry name" value="Pancreat_lipase_like"/>
    <property type="match status" value="1"/>
</dbReference>
<dbReference type="PANTHER" id="PTHR11610:SF151">
    <property type="entry name" value="PHOSPHOLIPASE A1 MEMBER A-LIKE PROTEIN"/>
    <property type="match status" value="1"/>
</dbReference>
<dbReference type="EMBL" id="GFXV01006879">
    <property type="protein sequence ID" value="MBW18684.1"/>
    <property type="molecule type" value="Transcribed_RNA"/>
</dbReference>
<dbReference type="GO" id="GO:0005615">
    <property type="term" value="C:extracellular space"/>
    <property type="evidence" value="ECO:0007669"/>
    <property type="project" value="TreeGrafter"/>
</dbReference>
<protein>
    <submittedName>
        <fullName evidence="7">Pancreatic lipase-related protein 2</fullName>
    </submittedName>
</protein>
<dbReference type="AlphaFoldDB" id="A0A2H8TWN7"/>
<evidence type="ECO:0000256" key="4">
    <source>
        <dbReference type="RuleBase" id="RU004262"/>
    </source>
</evidence>
<dbReference type="SUPFAM" id="SSF53474">
    <property type="entry name" value="alpha/beta-Hydrolases"/>
    <property type="match status" value="1"/>
</dbReference>
<sequence>MMVLTSHTTVTTFLVWILCFSSTQCVTIKNHQKIGKCTFIVHPVCPDPSINLYLYTRENRNNPQLVTIENITESYYVKTLANKFILHGFNSNMKLGVLQNIKDEYLMHSDINVWMIDYSDVSAGPSECYLAAVYNLPAVGKCAAQFVRKIIELSDVEMPEDVMHVIGFSLGGQLANQLAINLKPIKLPRITGLDPALPLFYSTHLNSKLNRNDAEFVDVIHTNALIQGQLAPCGDVDFYVNGGLAQPGCHNISNPINCDHHMAPTYFAESIRSVSGFWSWPCPSVFDYFSGKCPRQGDHKLMGECVDHSARGQYVLHTNSEPPYAQGDWTR</sequence>
<evidence type="ECO:0000259" key="6">
    <source>
        <dbReference type="Pfam" id="PF00151"/>
    </source>
</evidence>
<feature type="chain" id="PRO_5014180437" evidence="5">
    <location>
        <begin position="26"/>
        <end position="331"/>
    </location>
</feature>
<dbReference type="FunFam" id="3.40.50.1820:FF:000076">
    <property type="entry name" value="phospholipase A1"/>
    <property type="match status" value="1"/>
</dbReference>
<dbReference type="PANTHER" id="PTHR11610">
    <property type="entry name" value="LIPASE"/>
    <property type="match status" value="1"/>
</dbReference>
<keyword evidence="5" id="KW-0732">Signal</keyword>
<gene>
    <name evidence="7" type="primary">PNLIPRP2_5</name>
</gene>
<evidence type="ECO:0000256" key="2">
    <source>
        <dbReference type="ARBA" id="ARBA00010701"/>
    </source>
</evidence>
<dbReference type="InterPro" id="IPR029058">
    <property type="entry name" value="AB_hydrolase_fold"/>
</dbReference>
<dbReference type="InterPro" id="IPR013818">
    <property type="entry name" value="Lipase"/>
</dbReference>
<dbReference type="Pfam" id="PF00151">
    <property type="entry name" value="Lipase"/>
    <property type="match status" value="1"/>
</dbReference>
<feature type="signal peptide" evidence="5">
    <location>
        <begin position="1"/>
        <end position="25"/>
    </location>
</feature>
<dbReference type="InterPro" id="IPR000734">
    <property type="entry name" value="TAG_lipase"/>
</dbReference>
<evidence type="ECO:0000313" key="7">
    <source>
        <dbReference type="EMBL" id="MBW18684.1"/>
    </source>
</evidence>
<evidence type="ECO:0000256" key="5">
    <source>
        <dbReference type="SAM" id="SignalP"/>
    </source>
</evidence>
<dbReference type="GO" id="GO:0016298">
    <property type="term" value="F:lipase activity"/>
    <property type="evidence" value="ECO:0007669"/>
    <property type="project" value="InterPro"/>
</dbReference>
<dbReference type="GO" id="GO:0017171">
    <property type="term" value="F:serine hydrolase activity"/>
    <property type="evidence" value="ECO:0007669"/>
    <property type="project" value="TreeGrafter"/>
</dbReference>
<dbReference type="InterPro" id="IPR033906">
    <property type="entry name" value="Lipase_N"/>
</dbReference>
<proteinExistence type="inferred from homology"/>
<organism evidence="7">
    <name type="scientific">Melanaphis sacchari</name>
    <dbReference type="NCBI Taxonomy" id="742174"/>
    <lineage>
        <taxon>Eukaryota</taxon>
        <taxon>Metazoa</taxon>
        <taxon>Ecdysozoa</taxon>
        <taxon>Arthropoda</taxon>
        <taxon>Hexapoda</taxon>
        <taxon>Insecta</taxon>
        <taxon>Pterygota</taxon>
        <taxon>Neoptera</taxon>
        <taxon>Paraneoptera</taxon>
        <taxon>Hemiptera</taxon>
        <taxon>Sternorrhyncha</taxon>
        <taxon>Aphidomorpha</taxon>
        <taxon>Aphidoidea</taxon>
        <taxon>Aphididae</taxon>
        <taxon>Aphidini</taxon>
        <taxon>Melanaphis</taxon>
    </lineage>
</organism>
<accession>A0A2H8TWN7</accession>
<name>A0A2H8TWN7_9HEMI</name>